<sequence length="540" mass="59504">MRGAKTMTPVKLSALAAAVAVAATACGGGSGSGGSSASGKPEGYVSINVNEPQKPLIPASTNETQGAYAIESLFTGPVKYDADGKLKNANAESVTTKDSKTWTIKLKKGWKFHNGEDVTADSYVDAWNWNANLANNQQNSFWFEDIKGYDDVHPEKGKAKKDKMSGLKVVDDHTFTVELTHPVSYFKQKLGYYTWAPLPKAFFKDPKGFGQKPVGNGPYTFQKWTHKKLIQVKAWKGYKGDNKAKNKGIQFKAYSGYEASYQDVLSGNLDISPQVAPKDLPKRKADFGNRAIDKPFAATQSITPAFYSKTFKDVDPKVLQGLSMAIDRKTITKTVLQGTRVPATGFMPDLVQGYQKLDTDIFTYNPKKAKKLIKEGGGVPGNKLWIQFNADGGHKEWVTAVCESIRKATGIECVGDSKPDFQTDLDDRDADKVKSFYRGGWVADYPLNVNFLKELYGTKAQTNYGKFSDPEVDAMFKKGDNASSLKETVKDYQAAERRIVEKMPAIPLWDYAANVVHTDGVDNVKVNYRGDVVMTDVTVK</sequence>
<dbReference type="InterPro" id="IPR039424">
    <property type="entry name" value="SBP_5"/>
</dbReference>
<keyword evidence="4" id="KW-1185">Reference proteome</keyword>
<feature type="chain" id="PRO_5046656610" evidence="1">
    <location>
        <begin position="23"/>
        <end position="540"/>
    </location>
</feature>
<dbReference type="PIRSF" id="PIRSF002741">
    <property type="entry name" value="MppA"/>
    <property type="match status" value="1"/>
</dbReference>
<keyword evidence="1" id="KW-0732">Signal</keyword>
<protein>
    <submittedName>
        <fullName evidence="3">ABC transporter substrate-binding protein</fullName>
    </submittedName>
</protein>
<proteinExistence type="predicted"/>
<dbReference type="Gene3D" id="3.10.105.10">
    <property type="entry name" value="Dipeptide-binding Protein, Domain 3"/>
    <property type="match status" value="1"/>
</dbReference>
<gene>
    <name evidence="3" type="ORF">GCM10009801_25510</name>
</gene>
<feature type="domain" description="Solute-binding protein family 5" evidence="2">
    <location>
        <begin position="86"/>
        <end position="461"/>
    </location>
</feature>
<dbReference type="Proteomes" id="UP001500016">
    <property type="component" value="Unassembled WGS sequence"/>
</dbReference>
<dbReference type="SUPFAM" id="SSF53850">
    <property type="entry name" value="Periplasmic binding protein-like II"/>
    <property type="match status" value="1"/>
</dbReference>
<dbReference type="Gene3D" id="3.90.76.10">
    <property type="entry name" value="Dipeptide-binding Protein, Domain 1"/>
    <property type="match status" value="1"/>
</dbReference>
<dbReference type="PANTHER" id="PTHR30290">
    <property type="entry name" value="PERIPLASMIC BINDING COMPONENT OF ABC TRANSPORTER"/>
    <property type="match status" value="1"/>
</dbReference>
<reference evidence="4" key="1">
    <citation type="journal article" date="2019" name="Int. J. Syst. Evol. Microbiol.">
        <title>The Global Catalogue of Microorganisms (GCM) 10K type strain sequencing project: providing services to taxonomists for standard genome sequencing and annotation.</title>
        <authorList>
            <consortium name="The Broad Institute Genomics Platform"/>
            <consortium name="The Broad Institute Genome Sequencing Center for Infectious Disease"/>
            <person name="Wu L."/>
            <person name="Ma J."/>
        </authorList>
    </citation>
    <scope>NUCLEOTIDE SEQUENCE [LARGE SCALE GENOMIC DNA]</scope>
    <source>
        <strain evidence="4">JCM 15478</strain>
    </source>
</reference>
<dbReference type="Gene3D" id="3.40.190.10">
    <property type="entry name" value="Periplasmic binding protein-like II"/>
    <property type="match status" value="1"/>
</dbReference>
<dbReference type="EMBL" id="BAAAPE010000007">
    <property type="protein sequence ID" value="GAA2072723.1"/>
    <property type="molecule type" value="Genomic_DNA"/>
</dbReference>
<dbReference type="Pfam" id="PF00496">
    <property type="entry name" value="SBP_bac_5"/>
    <property type="match status" value="1"/>
</dbReference>
<organism evidence="3 4">
    <name type="scientific">Streptomyces albiaxialis</name>
    <dbReference type="NCBI Taxonomy" id="329523"/>
    <lineage>
        <taxon>Bacteria</taxon>
        <taxon>Bacillati</taxon>
        <taxon>Actinomycetota</taxon>
        <taxon>Actinomycetes</taxon>
        <taxon>Kitasatosporales</taxon>
        <taxon>Streptomycetaceae</taxon>
        <taxon>Streptomyces</taxon>
    </lineage>
</organism>
<evidence type="ECO:0000313" key="4">
    <source>
        <dbReference type="Proteomes" id="UP001500016"/>
    </source>
</evidence>
<evidence type="ECO:0000313" key="3">
    <source>
        <dbReference type="EMBL" id="GAA2072723.1"/>
    </source>
</evidence>
<comment type="caution">
    <text evidence="3">The sequence shown here is derived from an EMBL/GenBank/DDBJ whole genome shotgun (WGS) entry which is preliminary data.</text>
</comment>
<accession>A0ABP5HDG1</accession>
<evidence type="ECO:0000259" key="2">
    <source>
        <dbReference type="Pfam" id="PF00496"/>
    </source>
</evidence>
<feature type="signal peptide" evidence="1">
    <location>
        <begin position="1"/>
        <end position="22"/>
    </location>
</feature>
<dbReference type="RefSeq" id="WP_344527285.1">
    <property type="nucleotide sequence ID" value="NZ_BAAAPE010000007.1"/>
</dbReference>
<dbReference type="InterPro" id="IPR030678">
    <property type="entry name" value="Peptide/Ni-bd"/>
</dbReference>
<dbReference type="InterPro" id="IPR000914">
    <property type="entry name" value="SBP_5_dom"/>
</dbReference>
<evidence type="ECO:0000256" key="1">
    <source>
        <dbReference type="SAM" id="SignalP"/>
    </source>
</evidence>
<dbReference type="CDD" id="cd00995">
    <property type="entry name" value="PBP2_NikA_DppA_OppA_like"/>
    <property type="match status" value="1"/>
</dbReference>
<dbReference type="PANTHER" id="PTHR30290:SF83">
    <property type="entry name" value="ABC TRANSPORTER SUBSTRATE-BINDING PROTEIN"/>
    <property type="match status" value="1"/>
</dbReference>
<name>A0ABP5HDG1_9ACTN</name>
<dbReference type="PROSITE" id="PS51257">
    <property type="entry name" value="PROKAR_LIPOPROTEIN"/>
    <property type="match status" value="1"/>
</dbReference>